<dbReference type="PANTHER" id="PTHR37291:SF1">
    <property type="entry name" value="TYPE IV METHYL-DIRECTED RESTRICTION ENZYME ECOKMCRB SUBUNIT"/>
    <property type="match status" value="1"/>
</dbReference>
<accession>A0A0T6DPS6</accession>
<dbReference type="InterPro" id="IPR011704">
    <property type="entry name" value="ATPase_dyneun-rel_AAA"/>
</dbReference>
<evidence type="ECO:0000313" key="2">
    <source>
        <dbReference type="EMBL" id="KRU21688.1"/>
    </source>
</evidence>
<feature type="domain" description="AAA+ ATPase" evidence="1">
    <location>
        <begin position="343"/>
        <end position="613"/>
    </location>
</feature>
<dbReference type="SUPFAM" id="SSF52540">
    <property type="entry name" value="P-loop containing nucleoside triphosphate hydrolases"/>
    <property type="match status" value="1"/>
</dbReference>
<organism evidence="2 3">
    <name type="scientific">Psychrobacter piscatorii</name>
    <dbReference type="NCBI Taxonomy" id="554343"/>
    <lineage>
        <taxon>Bacteria</taxon>
        <taxon>Pseudomonadati</taxon>
        <taxon>Pseudomonadota</taxon>
        <taxon>Gammaproteobacteria</taxon>
        <taxon>Moraxellales</taxon>
        <taxon>Moraxellaceae</taxon>
        <taxon>Psychrobacter</taxon>
    </lineage>
</organism>
<evidence type="ECO:0000259" key="1">
    <source>
        <dbReference type="SMART" id="SM00382"/>
    </source>
</evidence>
<dbReference type="Gene3D" id="3.40.50.300">
    <property type="entry name" value="P-loop containing nucleotide triphosphate hydrolases"/>
    <property type="match status" value="2"/>
</dbReference>
<dbReference type="REBASE" id="146847">
    <property type="entry name" value="PpiLQ58McrBCP"/>
</dbReference>
<dbReference type="InterPro" id="IPR003593">
    <property type="entry name" value="AAA+_ATPase"/>
</dbReference>
<gene>
    <name evidence="2" type="ORF">AS194_11335</name>
</gene>
<proteinExistence type="predicted"/>
<dbReference type="PANTHER" id="PTHR37291">
    <property type="entry name" value="5-METHYLCYTOSINE-SPECIFIC RESTRICTION ENZYME B"/>
    <property type="match status" value="1"/>
</dbReference>
<dbReference type="RefSeq" id="WP_058025539.1">
    <property type="nucleotide sequence ID" value="NZ_LNDJ01000099.1"/>
</dbReference>
<dbReference type="Pfam" id="PF07728">
    <property type="entry name" value="AAA_5"/>
    <property type="match status" value="2"/>
</dbReference>
<dbReference type="GO" id="GO:0005524">
    <property type="term" value="F:ATP binding"/>
    <property type="evidence" value="ECO:0007669"/>
    <property type="project" value="InterPro"/>
</dbReference>
<comment type="caution">
    <text evidence="2">The sequence shown here is derived from an EMBL/GenBank/DDBJ whole genome shotgun (WGS) entry which is preliminary data.</text>
</comment>
<dbReference type="InterPro" id="IPR052934">
    <property type="entry name" value="Methyl-DNA_Rec/Restrict_Enz"/>
</dbReference>
<protein>
    <recommendedName>
        <fullName evidence="1">AAA+ ATPase domain-containing protein</fullName>
    </recommendedName>
</protein>
<dbReference type="InterPro" id="IPR027417">
    <property type="entry name" value="P-loop_NTPase"/>
</dbReference>
<name>A0A0T6DPS6_9GAMM</name>
<reference evidence="2 3" key="1">
    <citation type="submission" date="2015-11" db="EMBL/GenBank/DDBJ databases">
        <title>Permanent draft genome of Psychrobacter piscatorii LQ58.</title>
        <authorList>
            <person name="Zhou M."/>
            <person name="Dong B."/>
            <person name="Liu Q."/>
        </authorList>
    </citation>
    <scope>NUCLEOTIDE SEQUENCE [LARGE SCALE GENOMIC DNA]</scope>
    <source>
        <strain evidence="2 3">LQ58</strain>
    </source>
</reference>
<dbReference type="Proteomes" id="UP000051202">
    <property type="component" value="Unassembled WGS sequence"/>
</dbReference>
<dbReference type="SMART" id="SM00382">
    <property type="entry name" value="AAA"/>
    <property type="match status" value="1"/>
</dbReference>
<dbReference type="AlphaFoldDB" id="A0A0T6DPS6"/>
<sequence length="716" mass="83370">MQQIIVKDGDYNCPPQVTKQDWIDILSDDSFMSNNYKFALSIFYLEPEHKATCKYLAEKYHTHPTSISGFITQFSARLQGKLDRFEIIREDGSSNWWLITMTGKRLAGGLFEWRLRDELIEAIFELNYIQKSMLQIHDIEALIKYVNNDIYDFATRFVKTRQHLADLKRPNSAKQFFAYESKNRDWAVNVGGSDEVQYRIYLRDGVVGYGLGFNTRYVESERRPNFEYIKPYMEAFISLRESDEITKLEDRGFSLDNDITDINDFEKGKYYLYGRRIKMNDKCLSLIDYYSIINDLKGGLFEVYKKVYELTNKLRVNSDEVAQEVQQPITSPLLQEISELLLANKNLILTGAPGTGKTYLAKTLAEEWGAEYKIIQFHPSYDYTDFVEGLRPIQNENGEVGFELRDGSFKNFCKEALKYQNNQQLSNFEEVYQRFIDDISESSIDLTTPSRESPFSIIVNSRENITAVLSSETQRQITLTKPLIQNYLETGKSLRWKPYLTSVCDYIEENYDLRMSDTGDKSKKFIIILDEINRAEISKVLGELFFSIDPGYRGESGRVTTQYANLQTNEDVFKKGFYIPDNVYIIGTMNDIDRSVESFDFAMRRRFAWKEIKSADRLSMWEGQIDDWAEEAKQRLTDLNKTIESVQGLSSAYHVGPSYFLKLTNYDGDFDKLWTYHLESLLFEYIRGYPDAEQQIQGLKDAYNLQLGFGNDRNDG</sequence>
<dbReference type="EMBL" id="LNDJ01000099">
    <property type="protein sequence ID" value="KRU21688.1"/>
    <property type="molecule type" value="Genomic_DNA"/>
</dbReference>
<dbReference type="GO" id="GO:0016887">
    <property type="term" value="F:ATP hydrolysis activity"/>
    <property type="evidence" value="ECO:0007669"/>
    <property type="project" value="InterPro"/>
</dbReference>
<dbReference type="STRING" id="554343.AS194_11335"/>
<evidence type="ECO:0000313" key="3">
    <source>
        <dbReference type="Proteomes" id="UP000051202"/>
    </source>
</evidence>
<keyword evidence="3" id="KW-1185">Reference proteome</keyword>